<gene>
    <name evidence="9" type="primary">PPE1</name>
    <name evidence="9" type="ORF">CAAN4_C12310</name>
</gene>
<reference evidence="9 10" key="1">
    <citation type="submission" date="2024-01" db="EMBL/GenBank/DDBJ databases">
        <authorList>
            <consortium name="Genoscope - CEA"/>
            <person name="William W."/>
        </authorList>
    </citation>
    <scope>NUCLEOTIDE SEQUENCE [LARGE SCALE GENOMIC DNA]</scope>
    <source>
        <strain evidence="9 10">29B2s-10</strain>
    </source>
</reference>
<keyword evidence="4 6" id="KW-0378">Hydrolase</keyword>
<feature type="region of interest" description="Disordered" evidence="7">
    <location>
        <begin position="23"/>
        <end position="69"/>
    </location>
</feature>
<comment type="catalytic activity">
    <reaction evidence="5">
        <text>[phosphatase 2A protein]-C-terminal L-leucine methyl ester + H2O = [phosphatase 2A protein]-C-terminal L-leucine + methanol + H(+)</text>
        <dbReference type="Rhea" id="RHEA:48548"/>
        <dbReference type="Rhea" id="RHEA-COMP:12134"/>
        <dbReference type="Rhea" id="RHEA-COMP:12135"/>
        <dbReference type="ChEBI" id="CHEBI:15377"/>
        <dbReference type="ChEBI" id="CHEBI:15378"/>
        <dbReference type="ChEBI" id="CHEBI:17790"/>
        <dbReference type="ChEBI" id="CHEBI:90516"/>
        <dbReference type="ChEBI" id="CHEBI:90517"/>
        <dbReference type="EC" id="3.1.1.89"/>
    </reaction>
</comment>
<dbReference type="EMBL" id="OZ004255">
    <property type="protein sequence ID" value="CAK7901505.1"/>
    <property type="molecule type" value="Genomic_DNA"/>
</dbReference>
<dbReference type="EC" id="3.1.1.-" evidence="6"/>
<evidence type="ECO:0000259" key="8">
    <source>
        <dbReference type="Pfam" id="PF00561"/>
    </source>
</evidence>
<dbReference type="InterPro" id="IPR000073">
    <property type="entry name" value="AB_hydrolase_1"/>
</dbReference>
<organism evidence="9 10">
    <name type="scientific">[Candida] anglica</name>
    <dbReference type="NCBI Taxonomy" id="148631"/>
    <lineage>
        <taxon>Eukaryota</taxon>
        <taxon>Fungi</taxon>
        <taxon>Dikarya</taxon>
        <taxon>Ascomycota</taxon>
        <taxon>Saccharomycotina</taxon>
        <taxon>Pichiomycetes</taxon>
        <taxon>Debaryomycetaceae</taxon>
        <taxon>Kurtzmaniella</taxon>
    </lineage>
</organism>
<dbReference type="Proteomes" id="UP001497600">
    <property type="component" value="Chromosome C"/>
</dbReference>
<dbReference type="Pfam" id="PF00561">
    <property type="entry name" value="Abhydrolase_1"/>
    <property type="match status" value="1"/>
</dbReference>
<comment type="similarity">
    <text evidence="1 6">Belongs to the AB hydrolase superfamily.</text>
</comment>
<dbReference type="SUPFAM" id="SSF53474">
    <property type="entry name" value="alpha/beta-Hydrolases"/>
    <property type="match status" value="1"/>
</dbReference>
<evidence type="ECO:0000313" key="10">
    <source>
        <dbReference type="Proteomes" id="UP001497600"/>
    </source>
</evidence>
<feature type="compositionally biased region" description="Polar residues" evidence="7">
    <location>
        <begin position="49"/>
        <end position="65"/>
    </location>
</feature>
<evidence type="ECO:0000256" key="6">
    <source>
        <dbReference type="PIRNR" id="PIRNR022950"/>
    </source>
</evidence>
<evidence type="ECO:0000256" key="4">
    <source>
        <dbReference type="ARBA" id="ARBA00022801"/>
    </source>
</evidence>
<proteinExistence type="inferred from homology"/>
<evidence type="ECO:0000256" key="5">
    <source>
        <dbReference type="ARBA" id="ARBA00049203"/>
    </source>
</evidence>
<comment type="function">
    <text evidence="6">Demethylates proteins that have been reversibly carboxymethylated.</text>
</comment>
<evidence type="ECO:0000313" key="9">
    <source>
        <dbReference type="EMBL" id="CAK7901505.1"/>
    </source>
</evidence>
<keyword evidence="10" id="KW-1185">Reference proteome</keyword>
<protein>
    <recommendedName>
        <fullName evidence="2 6">Protein phosphatase methylesterase 1</fullName>
        <shortName evidence="6">PME-1</shortName>
        <ecNumber evidence="6">3.1.1.-</ecNumber>
    </recommendedName>
</protein>
<accession>A0ABP0EBL5</accession>
<dbReference type="PANTHER" id="PTHR14189:SF0">
    <property type="entry name" value="PROTEIN PHOSPHATASE METHYLESTERASE 1"/>
    <property type="match status" value="1"/>
</dbReference>
<dbReference type="PANTHER" id="PTHR14189">
    <property type="entry name" value="PROTEIN PHOSPHATASE METHYLESTERASE-1 RELATED"/>
    <property type="match status" value="1"/>
</dbReference>
<evidence type="ECO:0000256" key="3">
    <source>
        <dbReference type="ARBA" id="ARBA00022487"/>
    </source>
</evidence>
<dbReference type="Gene3D" id="3.40.50.1820">
    <property type="entry name" value="alpha/beta hydrolase"/>
    <property type="match status" value="1"/>
</dbReference>
<dbReference type="InterPro" id="IPR029058">
    <property type="entry name" value="AB_hydrolase_fold"/>
</dbReference>
<dbReference type="PIRSF" id="PIRSF022950">
    <property type="entry name" value="PPase_methylesterase_euk"/>
    <property type="match status" value="1"/>
</dbReference>
<name>A0ABP0EBL5_9ASCO</name>
<sequence>MSDLHKLLLNRVRQHEQVLGLGSLAEEESSDSSIESTNQPPHLQPPIPVNSSYQRSIDNQPSTLTPPDDEEIFESYQSAKLGIFPVHAMYNSFQTYYKPPTSSKEPIFICHHGAGSSSMTFAVLTQALDSQWKRESGTSDGSPGVFAFDARGHGLSQSHETEDYTLSTLTDDFKFVLDRFIEIHKPSSSLYFIGHSLGGAVLTNYLNIHSHLTVKGLVMLDIVEETAVKALVAMPQFIKRRPTSFQNYQRAIDWHIKETGLLHNLASARISVPDLLIRPSKSSPLFWRTDLNVTQPFWETWFKGLSSNFITCGQVNKTAKLLILSGHENLDTDLIIGQMQGKYQLIAFNNTQNAGHFIHEDIPSQISISLVDFVRRNDSPEEYMKNELGFVPKWGGKINK</sequence>
<dbReference type="InterPro" id="IPR016812">
    <property type="entry name" value="PPase_methylesterase_euk"/>
</dbReference>
<evidence type="ECO:0000256" key="1">
    <source>
        <dbReference type="ARBA" id="ARBA00008645"/>
    </source>
</evidence>
<keyword evidence="3 6" id="KW-0719">Serine esterase</keyword>
<feature type="domain" description="AB hydrolase-1" evidence="8">
    <location>
        <begin position="106"/>
        <end position="361"/>
    </location>
</feature>
<evidence type="ECO:0000256" key="7">
    <source>
        <dbReference type="SAM" id="MobiDB-lite"/>
    </source>
</evidence>
<evidence type="ECO:0000256" key="2">
    <source>
        <dbReference type="ARBA" id="ARBA00020672"/>
    </source>
</evidence>